<dbReference type="EMBL" id="CP060693">
    <property type="protein sequence ID" value="QNM91083.1"/>
    <property type="molecule type" value="Genomic_DNA"/>
</dbReference>
<gene>
    <name evidence="1" type="ORF">HOO34_05095</name>
</gene>
<name>A0A7G9LR34_9BACT</name>
<organism evidence="1 2">
    <name type="scientific">Aliarcobacter cryaerophilus</name>
    <dbReference type="NCBI Taxonomy" id="28198"/>
    <lineage>
        <taxon>Bacteria</taxon>
        <taxon>Pseudomonadati</taxon>
        <taxon>Campylobacterota</taxon>
        <taxon>Epsilonproteobacteria</taxon>
        <taxon>Campylobacterales</taxon>
        <taxon>Arcobacteraceae</taxon>
        <taxon>Aliarcobacter</taxon>
    </lineage>
</organism>
<protein>
    <submittedName>
        <fullName evidence="1">Uncharacterized protein</fullName>
    </submittedName>
</protein>
<evidence type="ECO:0000313" key="1">
    <source>
        <dbReference type="EMBL" id="QNM91083.1"/>
    </source>
</evidence>
<dbReference type="Proteomes" id="UP000515842">
    <property type="component" value="Chromosome"/>
</dbReference>
<evidence type="ECO:0000313" key="2">
    <source>
        <dbReference type="Proteomes" id="UP000515842"/>
    </source>
</evidence>
<dbReference type="RefSeq" id="WP_187475168.1">
    <property type="nucleotide sequence ID" value="NZ_CP060693.1"/>
</dbReference>
<accession>A0A7G9LR34</accession>
<sequence length="71" mass="8157">MSSNQSKIRPSGFFIIENILNIKVKDKNNRQLSSKTIELKGASSNNFDDAKINLIQKLKKYEEQNSILPFE</sequence>
<proteinExistence type="predicted"/>
<reference evidence="1 2" key="1">
    <citation type="journal article" date="2020" name="Front. Microbiol.">
        <title>Genomic Analysis and Antimicrobial Resistance of Aliarcobacter cryaerophilus Strains From German Water Poultry.</title>
        <authorList>
            <person name="Muller E."/>
            <person name="Hotzel H."/>
            <person name="Ahlers C."/>
            <person name="Hanel I."/>
            <person name="Tomaso H."/>
            <person name="Abdel-Glil M.Y."/>
        </authorList>
    </citation>
    <scope>NUCLEOTIDE SEQUENCE [LARGE SCALE GENOMIC DNA]</scope>
    <source>
        <strain evidence="1 2">16CS1285-4</strain>
    </source>
</reference>
<dbReference type="AlphaFoldDB" id="A0A7G9LR34"/>